<dbReference type="RefSeq" id="WP_189513402.1">
    <property type="nucleotide sequence ID" value="NZ_BMXG01000007.1"/>
</dbReference>
<proteinExistence type="predicted"/>
<evidence type="ECO:0000256" key="3">
    <source>
        <dbReference type="PROSITE-ProRule" id="PRU00339"/>
    </source>
</evidence>
<dbReference type="EMBL" id="BMXG01000007">
    <property type="protein sequence ID" value="GHB99205.1"/>
    <property type="molecule type" value="Genomic_DNA"/>
</dbReference>
<comment type="caution">
    <text evidence="4">The sequence shown here is derived from an EMBL/GenBank/DDBJ whole genome shotgun (WGS) entry which is preliminary data.</text>
</comment>
<protein>
    <recommendedName>
        <fullName evidence="6">Tetratricopeptide repeat protein</fullName>
    </recommendedName>
</protein>
<reference evidence="4" key="1">
    <citation type="journal article" date="2014" name="Int. J. Syst. Evol. Microbiol.">
        <title>Complete genome sequence of Corynebacterium casei LMG S-19264T (=DSM 44701T), isolated from a smear-ripened cheese.</title>
        <authorList>
            <consortium name="US DOE Joint Genome Institute (JGI-PGF)"/>
            <person name="Walter F."/>
            <person name="Albersmeier A."/>
            <person name="Kalinowski J."/>
            <person name="Ruckert C."/>
        </authorList>
    </citation>
    <scope>NUCLEOTIDE SEQUENCE</scope>
    <source>
        <strain evidence="4">KCTC 12870</strain>
    </source>
</reference>
<dbReference type="Proteomes" id="UP000642829">
    <property type="component" value="Unassembled WGS sequence"/>
</dbReference>
<evidence type="ECO:0000313" key="5">
    <source>
        <dbReference type="Proteomes" id="UP000642829"/>
    </source>
</evidence>
<keyword evidence="5" id="KW-1185">Reference proteome</keyword>
<name>A0A8J3DH24_9BACT</name>
<dbReference type="SMART" id="SM00028">
    <property type="entry name" value="TPR"/>
    <property type="match status" value="8"/>
</dbReference>
<dbReference type="PROSITE" id="PS50005">
    <property type="entry name" value="TPR"/>
    <property type="match status" value="3"/>
</dbReference>
<organism evidence="4 5">
    <name type="scientific">Cerasicoccus arenae</name>
    <dbReference type="NCBI Taxonomy" id="424488"/>
    <lineage>
        <taxon>Bacteria</taxon>
        <taxon>Pseudomonadati</taxon>
        <taxon>Verrucomicrobiota</taxon>
        <taxon>Opitutia</taxon>
        <taxon>Puniceicoccales</taxon>
        <taxon>Cerasicoccaceae</taxon>
        <taxon>Cerasicoccus</taxon>
    </lineage>
</organism>
<accession>A0A8J3DH24</accession>
<dbReference type="AlphaFoldDB" id="A0A8J3DH24"/>
<dbReference type="InterPro" id="IPR019734">
    <property type="entry name" value="TPR_rpt"/>
</dbReference>
<dbReference type="InterPro" id="IPR051012">
    <property type="entry name" value="CellSynth/LPSAsmb/PSIAsmb"/>
</dbReference>
<gene>
    <name evidence="4" type="ORF">GCM10007047_14200</name>
</gene>
<dbReference type="Pfam" id="PF13432">
    <property type="entry name" value="TPR_16"/>
    <property type="match status" value="3"/>
</dbReference>
<evidence type="ECO:0000256" key="2">
    <source>
        <dbReference type="ARBA" id="ARBA00022803"/>
    </source>
</evidence>
<keyword evidence="2 3" id="KW-0802">TPR repeat</keyword>
<dbReference type="Gene3D" id="1.25.40.10">
    <property type="entry name" value="Tetratricopeptide repeat domain"/>
    <property type="match status" value="2"/>
</dbReference>
<feature type="repeat" description="TPR" evidence="3">
    <location>
        <begin position="152"/>
        <end position="185"/>
    </location>
</feature>
<dbReference type="PANTHER" id="PTHR45586:SF1">
    <property type="entry name" value="LIPOPOLYSACCHARIDE ASSEMBLY PROTEIN B"/>
    <property type="match status" value="1"/>
</dbReference>
<dbReference type="PANTHER" id="PTHR45586">
    <property type="entry name" value="TPR REPEAT-CONTAINING PROTEIN PA4667"/>
    <property type="match status" value="1"/>
</dbReference>
<dbReference type="SUPFAM" id="SSF48452">
    <property type="entry name" value="TPR-like"/>
    <property type="match status" value="2"/>
</dbReference>
<feature type="repeat" description="TPR" evidence="3">
    <location>
        <begin position="84"/>
        <end position="117"/>
    </location>
</feature>
<reference evidence="4" key="2">
    <citation type="submission" date="2020-09" db="EMBL/GenBank/DDBJ databases">
        <authorList>
            <person name="Sun Q."/>
            <person name="Kim S."/>
        </authorList>
    </citation>
    <scope>NUCLEOTIDE SEQUENCE</scope>
    <source>
        <strain evidence="4">KCTC 12870</strain>
    </source>
</reference>
<evidence type="ECO:0000313" key="4">
    <source>
        <dbReference type="EMBL" id="GHB99205.1"/>
    </source>
</evidence>
<keyword evidence="1" id="KW-0677">Repeat</keyword>
<feature type="repeat" description="TPR" evidence="3">
    <location>
        <begin position="397"/>
        <end position="430"/>
    </location>
</feature>
<evidence type="ECO:0008006" key="6">
    <source>
        <dbReference type="Google" id="ProtNLM"/>
    </source>
</evidence>
<sequence>MYRILTILTLLVTPFAFALDSLSWSSPGFQARFLGSYGFDGPREPSVTSAEQQALQSIVPLMENGQIVEAARRLKDATTQDSSAAFDYTLGNLYLQAGDTNSAENAYRRALAKQPGFVRASRNLGLMLTQEGRIIEAIPALREAIERGDNAPTTLGALAFCHYQDSDYSAALTGYAQAVFLNPENADWQLGRAQCLIQLSRAAEALSVAERYLSRHPEHVEARRVAVNACVAMLDWENAAAHLELLRRQNKADAQALLQLGRAYLALGLPHRATQSFLESMRHQQKPTIEQLLEAAEMLAQRSNVDETEALLAVVYQQYGDAISGEAMSQLLRLQGRLKLMSGQVASAARLLTEASTRDPLNGQTLLLLGSAQLELDHFAEAQLILERATELDDVAADAWLELARLYVKQSQWSAAVEALRRAQSIRPEDRVARYLDSVQRVATSQP</sequence>
<dbReference type="InterPro" id="IPR011990">
    <property type="entry name" value="TPR-like_helical_dom_sf"/>
</dbReference>
<evidence type="ECO:0000256" key="1">
    <source>
        <dbReference type="ARBA" id="ARBA00022737"/>
    </source>
</evidence>